<dbReference type="Proteomes" id="UP000294656">
    <property type="component" value="Unassembled WGS sequence"/>
</dbReference>
<proteinExistence type="predicted"/>
<sequence length="76" mass="8706">MWRFNSLTIAVKRLEQRDFSLMEMKSTNGILFGAPQRHFSSHRVAVTKRKSLNNLSLLIICDLGTTNVIEEHDCSV</sequence>
<evidence type="ECO:0000313" key="1">
    <source>
        <dbReference type="EMBL" id="TDO99544.1"/>
    </source>
</evidence>
<organism evidence="1 2">
    <name type="scientific">Marinomonas balearica</name>
    <dbReference type="NCBI Taxonomy" id="491947"/>
    <lineage>
        <taxon>Bacteria</taxon>
        <taxon>Pseudomonadati</taxon>
        <taxon>Pseudomonadota</taxon>
        <taxon>Gammaproteobacteria</taxon>
        <taxon>Oceanospirillales</taxon>
        <taxon>Oceanospirillaceae</taxon>
        <taxon>Marinomonas</taxon>
    </lineage>
</organism>
<protein>
    <submittedName>
        <fullName evidence="1">Uncharacterized protein</fullName>
    </submittedName>
</protein>
<gene>
    <name evidence="1" type="ORF">DFP79_0529</name>
</gene>
<dbReference type="EMBL" id="SNXC01000009">
    <property type="protein sequence ID" value="TDO99544.1"/>
    <property type="molecule type" value="Genomic_DNA"/>
</dbReference>
<reference evidence="1 2" key="1">
    <citation type="submission" date="2019-03" db="EMBL/GenBank/DDBJ databases">
        <title>Genomic Encyclopedia of Type Strains, Phase III (KMG-III): the genomes of soil and plant-associated and newly described type strains.</title>
        <authorList>
            <person name="Whitman W."/>
        </authorList>
    </citation>
    <scope>NUCLEOTIDE SEQUENCE [LARGE SCALE GENOMIC DNA]</scope>
    <source>
        <strain evidence="1 2">CECT 7378</strain>
    </source>
</reference>
<keyword evidence="2" id="KW-1185">Reference proteome</keyword>
<dbReference type="AlphaFoldDB" id="A0A4R6MDE4"/>
<comment type="caution">
    <text evidence="1">The sequence shown here is derived from an EMBL/GenBank/DDBJ whole genome shotgun (WGS) entry which is preliminary data.</text>
</comment>
<accession>A0A4R6MDE4</accession>
<evidence type="ECO:0000313" key="2">
    <source>
        <dbReference type="Proteomes" id="UP000294656"/>
    </source>
</evidence>
<name>A0A4R6MDE4_9GAMM</name>